<dbReference type="Pfam" id="PF01554">
    <property type="entry name" value="MatE"/>
    <property type="match status" value="1"/>
</dbReference>
<dbReference type="InterPro" id="IPR044644">
    <property type="entry name" value="DinF-like"/>
</dbReference>
<dbReference type="EMBL" id="JH993100">
    <property type="protein sequence ID" value="EKX34934.1"/>
    <property type="molecule type" value="Genomic_DNA"/>
</dbReference>
<evidence type="ECO:0000313" key="8">
    <source>
        <dbReference type="EMBL" id="EKX34934.1"/>
    </source>
</evidence>
<reference evidence="10" key="2">
    <citation type="submission" date="2012-11" db="EMBL/GenBank/DDBJ databases">
        <authorList>
            <person name="Kuo A."/>
            <person name="Curtis B.A."/>
            <person name="Tanifuji G."/>
            <person name="Burki F."/>
            <person name="Gruber A."/>
            <person name="Irimia M."/>
            <person name="Maruyama S."/>
            <person name="Arias M.C."/>
            <person name="Ball S.G."/>
            <person name="Gile G.H."/>
            <person name="Hirakawa Y."/>
            <person name="Hopkins J.F."/>
            <person name="Rensing S.A."/>
            <person name="Schmutz J."/>
            <person name="Symeonidi A."/>
            <person name="Elias M."/>
            <person name="Eveleigh R.J."/>
            <person name="Herman E.K."/>
            <person name="Klute M.J."/>
            <person name="Nakayama T."/>
            <person name="Obornik M."/>
            <person name="Reyes-Prieto A."/>
            <person name="Armbrust E.V."/>
            <person name="Aves S.J."/>
            <person name="Beiko R.G."/>
            <person name="Coutinho P."/>
            <person name="Dacks J.B."/>
            <person name="Durnford D.G."/>
            <person name="Fast N.M."/>
            <person name="Green B.R."/>
            <person name="Grisdale C."/>
            <person name="Hempe F."/>
            <person name="Henrissat B."/>
            <person name="Hoppner M.P."/>
            <person name="Ishida K.-I."/>
            <person name="Kim E."/>
            <person name="Koreny L."/>
            <person name="Kroth P.G."/>
            <person name="Liu Y."/>
            <person name="Malik S.-B."/>
            <person name="Maier U.G."/>
            <person name="McRose D."/>
            <person name="Mock T."/>
            <person name="Neilson J.A."/>
            <person name="Onodera N.T."/>
            <person name="Poole A.M."/>
            <person name="Pritham E.J."/>
            <person name="Richards T.A."/>
            <person name="Rocap G."/>
            <person name="Roy S.W."/>
            <person name="Sarai C."/>
            <person name="Schaack S."/>
            <person name="Shirato S."/>
            <person name="Slamovits C.H."/>
            <person name="Spencer D.F."/>
            <person name="Suzuki S."/>
            <person name="Worden A.Z."/>
            <person name="Zauner S."/>
            <person name="Barry K."/>
            <person name="Bell C."/>
            <person name="Bharti A.K."/>
            <person name="Crow J.A."/>
            <person name="Grimwood J."/>
            <person name="Kramer R."/>
            <person name="Lindquist E."/>
            <person name="Lucas S."/>
            <person name="Salamov A."/>
            <person name="McFadden G.I."/>
            <person name="Lane C.E."/>
            <person name="Keeling P.J."/>
            <person name="Gray M.W."/>
            <person name="Grigoriev I.V."/>
            <person name="Archibald J.M."/>
        </authorList>
    </citation>
    <scope>NUCLEOTIDE SEQUENCE</scope>
    <source>
        <strain evidence="10">CCMP2712</strain>
    </source>
</reference>
<evidence type="ECO:0000313" key="10">
    <source>
        <dbReference type="Proteomes" id="UP000011087"/>
    </source>
</evidence>
<name>L1IG88_GUITC</name>
<dbReference type="GO" id="GO:0015297">
    <property type="term" value="F:antiporter activity"/>
    <property type="evidence" value="ECO:0007669"/>
    <property type="project" value="InterPro"/>
</dbReference>
<evidence type="ECO:0000256" key="3">
    <source>
        <dbReference type="ARBA" id="ARBA00022692"/>
    </source>
</evidence>
<dbReference type="GO" id="GO:0042910">
    <property type="term" value="F:xenobiotic transmembrane transporter activity"/>
    <property type="evidence" value="ECO:0007669"/>
    <property type="project" value="InterPro"/>
</dbReference>
<dbReference type="RefSeq" id="XP_005821914.1">
    <property type="nucleotide sequence ID" value="XM_005821857.1"/>
</dbReference>
<dbReference type="Proteomes" id="UP000011087">
    <property type="component" value="Unassembled WGS sequence"/>
</dbReference>
<dbReference type="PANTHER" id="PTHR42893:SF46">
    <property type="entry name" value="PROTEIN DETOXIFICATION 44, CHLOROPLASTIC"/>
    <property type="match status" value="1"/>
</dbReference>
<keyword evidence="4 7" id="KW-1133">Transmembrane helix</keyword>
<dbReference type="KEGG" id="gtt:GUITHDRAFT_118868"/>
<feature type="compositionally biased region" description="Basic and acidic residues" evidence="6">
    <location>
        <begin position="11"/>
        <end position="20"/>
    </location>
</feature>
<comment type="similarity">
    <text evidence="2">Belongs to the multi antimicrobial extrusion (MATE) (TC 2.A.66.1) family.</text>
</comment>
<dbReference type="OMA" id="NPSDQGC"/>
<dbReference type="OrthoDB" id="2126698at2759"/>
<protein>
    <recommendedName>
        <fullName evidence="11">Polysaccharide biosynthesis protein C-terminal domain-containing protein</fullName>
    </recommendedName>
</protein>
<dbReference type="GeneID" id="17291670"/>
<dbReference type="HOGENOM" id="CLU_656305_0_0_1"/>
<sequence>MSASKLNPPDHPLHDPEHDAFRTIPPRSDYLDAQYWIGMQQPFILVLCDQCSCAEPEVPPGPLDDRETKSKIDKEFVSIAIPAFIQFASEPLASLVNTMYLGRLGAVALGAAGIAISAQYSVSKLYNDPLLRTSISLVELSNRVSAALLLAFCIGIIQAAVFGLFSERIIELMGVSRSAEMFLPAIAFLKVKSLGAPGMTLWLVSNGIFRGLGDTVTPLKWASIFTLLNAVLDPFFIFTLNLGCPGAAMGTVAAQYIAVIPLLLKLHEKFHLQFSLSSLRSSLTSYLSSGSFVFIRTIGKVLTYFVCSREAALLGTVSSAAYNICFQLGTATTQICESISVASQSILARESTKDDVRSLFTFLNQRHVLQGLTTDASVQAAAATIMPLVLWTQVSKGMAYPVNGMIMGAMDWKFLSASM</sequence>
<evidence type="ECO:0000256" key="2">
    <source>
        <dbReference type="ARBA" id="ARBA00010199"/>
    </source>
</evidence>
<dbReference type="PANTHER" id="PTHR42893">
    <property type="entry name" value="PROTEIN DETOXIFICATION 44, CHLOROPLASTIC-RELATED"/>
    <property type="match status" value="1"/>
</dbReference>
<gene>
    <name evidence="8" type="ORF">GUITHDRAFT_118868</name>
</gene>
<feature type="transmembrane region" description="Helical" evidence="7">
    <location>
        <begin position="144"/>
        <end position="165"/>
    </location>
</feature>
<organism evidence="8">
    <name type="scientific">Guillardia theta (strain CCMP2712)</name>
    <name type="common">Cryptophyte</name>
    <dbReference type="NCBI Taxonomy" id="905079"/>
    <lineage>
        <taxon>Eukaryota</taxon>
        <taxon>Cryptophyceae</taxon>
        <taxon>Pyrenomonadales</taxon>
        <taxon>Geminigeraceae</taxon>
        <taxon>Guillardia</taxon>
    </lineage>
</organism>
<comment type="subcellular location">
    <subcellularLocation>
        <location evidence="1">Membrane</location>
        <topology evidence="1">Multi-pass membrane protein</topology>
    </subcellularLocation>
</comment>
<dbReference type="eggNOG" id="KOG1347">
    <property type="taxonomic scope" value="Eukaryota"/>
</dbReference>
<evidence type="ECO:0000256" key="6">
    <source>
        <dbReference type="SAM" id="MobiDB-lite"/>
    </source>
</evidence>
<evidence type="ECO:0000313" key="9">
    <source>
        <dbReference type="EnsemblProtists" id="EKX34934"/>
    </source>
</evidence>
<evidence type="ECO:0000256" key="5">
    <source>
        <dbReference type="ARBA" id="ARBA00023136"/>
    </source>
</evidence>
<feature type="transmembrane region" description="Helical" evidence="7">
    <location>
        <begin position="100"/>
        <end position="123"/>
    </location>
</feature>
<reference evidence="8 10" key="1">
    <citation type="journal article" date="2012" name="Nature">
        <title>Algal genomes reveal evolutionary mosaicism and the fate of nucleomorphs.</title>
        <authorList>
            <consortium name="DOE Joint Genome Institute"/>
            <person name="Curtis B.A."/>
            <person name="Tanifuji G."/>
            <person name="Burki F."/>
            <person name="Gruber A."/>
            <person name="Irimia M."/>
            <person name="Maruyama S."/>
            <person name="Arias M.C."/>
            <person name="Ball S.G."/>
            <person name="Gile G.H."/>
            <person name="Hirakawa Y."/>
            <person name="Hopkins J.F."/>
            <person name="Kuo A."/>
            <person name="Rensing S.A."/>
            <person name="Schmutz J."/>
            <person name="Symeonidi A."/>
            <person name="Elias M."/>
            <person name="Eveleigh R.J."/>
            <person name="Herman E.K."/>
            <person name="Klute M.J."/>
            <person name="Nakayama T."/>
            <person name="Obornik M."/>
            <person name="Reyes-Prieto A."/>
            <person name="Armbrust E.V."/>
            <person name="Aves S.J."/>
            <person name="Beiko R.G."/>
            <person name="Coutinho P."/>
            <person name="Dacks J.B."/>
            <person name="Durnford D.G."/>
            <person name="Fast N.M."/>
            <person name="Green B.R."/>
            <person name="Grisdale C.J."/>
            <person name="Hempel F."/>
            <person name="Henrissat B."/>
            <person name="Hoppner M.P."/>
            <person name="Ishida K."/>
            <person name="Kim E."/>
            <person name="Koreny L."/>
            <person name="Kroth P.G."/>
            <person name="Liu Y."/>
            <person name="Malik S.B."/>
            <person name="Maier U.G."/>
            <person name="McRose D."/>
            <person name="Mock T."/>
            <person name="Neilson J.A."/>
            <person name="Onodera N.T."/>
            <person name="Poole A.M."/>
            <person name="Pritham E.J."/>
            <person name="Richards T.A."/>
            <person name="Rocap G."/>
            <person name="Roy S.W."/>
            <person name="Sarai C."/>
            <person name="Schaack S."/>
            <person name="Shirato S."/>
            <person name="Slamovits C.H."/>
            <person name="Spencer D.F."/>
            <person name="Suzuki S."/>
            <person name="Worden A.Z."/>
            <person name="Zauner S."/>
            <person name="Barry K."/>
            <person name="Bell C."/>
            <person name="Bharti A.K."/>
            <person name="Crow J.A."/>
            <person name="Grimwood J."/>
            <person name="Kramer R."/>
            <person name="Lindquist E."/>
            <person name="Lucas S."/>
            <person name="Salamov A."/>
            <person name="McFadden G.I."/>
            <person name="Lane C.E."/>
            <person name="Keeling P.J."/>
            <person name="Gray M.W."/>
            <person name="Grigoriev I.V."/>
            <person name="Archibald J.M."/>
        </authorList>
    </citation>
    <scope>NUCLEOTIDE SEQUENCE</scope>
    <source>
        <strain evidence="8 10">CCMP2712</strain>
    </source>
</reference>
<dbReference type="GO" id="GO:0016020">
    <property type="term" value="C:membrane"/>
    <property type="evidence" value="ECO:0007669"/>
    <property type="project" value="UniProtKB-SubCell"/>
</dbReference>
<accession>L1IG88</accession>
<dbReference type="InterPro" id="IPR002528">
    <property type="entry name" value="MATE_fam"/>
</dbReference>
<proteinExistence type="inferred from homology"/>
<keyword evidence="10" id="KW-1185">Reference proteome</keyword>
<keyword evidence="3 7" id="KW-0812">Transmembrane</keyword>
<dbReference type="PaxDb" id="55529-EKX34934"/>
<dbReference type="EnsemblProtists" id="EKX34934">
    <property type="protein sequence ID" value="EKX34934"/>
    <property type="gene ID" value="GUITHDRAFT_118868"/>
</dbReference>
<evidence type="ECO:0000256" key="4">
    <source>
        <dbReference type="ARBA" id="ARBA00022989"/>
    </source>
</evidence>
<feature type="region of interest" description="Disordered" evidence="6">
    <location>
        <begin position="1"/>
        <end position="20"/>
    </location>
</feature>
<feature type="transmembrane region" description="Helical" evidence="7">
    <location>
        <begin position="246"/>
        <end position="264"/>
    </location>
</feature>
<dbReference type="STRING" id="905079.L1IG88"/>
<evidence type="ECO:0008006" key="11">
    <source>
        <dbReference type="Google" id="ProtNLM"/>
    </source>
</evidence>
<keyword evidence="5 7" id="KW-0472">Membrane</keyword>
<evidence type="ECO:0000256" key="7">
    <source>
        <dbReference type="SAM" id="Phobius"/>
    </source>
</evidence>
<reference evidence="9" key="3">
    <citation type="submission" date="2015-06" db="UniProtKB">
        <authorList>
            <consortium name="EnsemblProtists"/>
        </authorList>
    </citation>
    <scope>IDENTIFICATION</scope>
</reference>
<evidence type="ECO:0000256" key="1">
    <source>
        <dbReference type="ARBA" id="ARBA00004141"/>
    </source>
</evidence>
<dbReference type="AlphaFoldDB" id="L1IG88"/>